<gene>
    <name evidence="4" type="ORF">AALA52_04450</name>
</gene>
<dbReference type="EMBL" id="JBCLSH010000010">
    <property type="protein sequence ID" value="MEY8443494.1"/>
    <property type="molecule type" value="Genomic_DNA"/>
</dbReference>
<evidence type="ECO:0000256" key="1">
    <source>
        <dbReference type="SAM" id="Coils"/>
    </source>
</evidence>
<evidence type="ECO:0000313" key="4">
    <source>
        <dbReference type="EMBL" id="MEY8443494.1"/>
    </source>
</evidence>
<feature type="region of interest" description="Disordered" evidence="2">
    <location>
        <begin position="313"/>
        <end position="369"/>
    </location>
</feature>
<dbReference type="Pfam" id="PF03793">
    <property type="entry name" value="PASTA"/>
    <property type="match status" value="1"/>
</dbReference>
<dbReference type="RefSeq" id="WP_369948156.1">
    <property type="nucleotide sequence ID" value="NZ_JBCLSH010000010.1"/>
</dbReference>
<feature type="domain" description="PASTA" evidence="3">
    <location>
        <begin position="272"/>
        <end position="338"/>
    </location>
</feature>
<feature type="coiled-coil region" evidence="1">
    <location>
        <begin position="131"/>
        <end position="177"/>
    </location>
</feature>
<comment type="caution">
    <text evidence="4">The sequence shown here is derived from an EMBL/GenBank/DDBJ whole genome shotgun (WGS) entry which is preliminary data.</text>
</comment>
<name>A0ABV4D3R7_9LACT</name>
<dbReference type="SMART" id="SM00740">
    <property type="entry name" value="PASTA"/>
    <property type="match status" value="1"/>
</dbReference>
<organism evidence="4 5">
    <name type="scientific">Lactococcus ileimucosae</name>
    <dbReference type="NCBI Taxonomy" id="2941329"/>
    <lineage>
        <taxon>Bacteria</taxon>
        <taxon>Bacillati</taxon>
        <taxon>Bacillota</taxon>
        <taxon>Bacilli</taxon>
        <taxon>Lactobacillales</taxon>
        <taxon>Streptococcaceae</taxon>
        <taxon>Lactococcus</taxon>
    </lineage>
</organism>
<sequence>MKKQIFNKVIIALVLLLSGIIIIAGLLGRQILFRDYPVFQSMSQKEIIETTNIRPDDNDYIKKLKNNALDVYLSNASSELAENLRVNEQLINRIINGEMSEEQFSQSQEQLQQALGASDEQMAQLSQLYENARLSRAVQELQAETETLKAEQLPQFIEKANQLAQQTEKSIQSYIEDDAAVSQPTIIDSIQTLNQANALLNNFTQFVNYTNSYSTINRLQFGQIATDNTLMEEFIPVFNKVNTYLSKKETVEARIKELTAFQKKVEKSEQLKASSVVLPNLRGKTLAEARKIAQTDFQIKVPTQFEDKDTAIITQQSPNPSDYARIMKGQTVTVQTQEKEKTGSKTDDKTEANNNNNNDDEDKNKGEEK</sequence>
<evidence type="ECO:0000259" key="3">
    <source>
        <dbReference type="PROSITE" id="PS51178"/>
    </source>
</evidence>
<evidence type="ECO:0000256" key="2">
    <source>
        <dbReference type="SAM" id="MobiDB-lite"/>
    </source>
</evidence>
<feature type="compositionally biased region" description="Basic and acidic residues" evidence="2">
    <location>
        <begin position="337"/>
        <end position="351"/>
    </location>
</feature>
<dbReference type="Proteomes" id="UP001565283">
    <property type="component" value="Unassembled WGS sequence"/>
</dbReference>
<keyword evidence="1" id="KW-0175">Coiled coil</keyword>
<evidence type="ECO:0000313" key="5">
    <source>
        <dbReference type="Proteomes" id="UP001565283"/>
    </source>
</evidence>
<keyword evidence="5" id="KW-1185">Reference proteome</keyword>
<dbReference type="InterPro" id="IPR005543">
    <property type="entry name" value="PASTA_dom"/>
</dbReference>
<protein>
    <submittedName>
        <fullName evidence="4">PASTA domain-containing protein</fullName>
    </submittedName>
</protein>
<reference evidence="4 5" key="1">
    <citation type="submission" date="2024-03" db="EMBL/GenBank/DDBJ databases">
        <title>Mouse gut bacterial collection (mGBC) of GemPharmatech.</title>
        <authorList>
            <person name="He Y."/>
            <person name="Dong L."/>
            <person name="Wu D."/>
            <person name="Gao X."/>
            <person name="Lin Z."/>
        </authorList>
    </citation>
    <scope>NUCLEOTIDE SEQUENCE [LARGE SCALE GENOMIC DNA]</scope>
    <source>
        <strain evidence="4 5">61-15</strain>
    </source>
</reference>
<dbReference type="CDD" id="cd06577">
    <property type="entry name" value="PASTA_pknB"/>
    <property type="match status" value="1"/>
</dbReference>
<accession>A0ABV4D3R7</accession>
<dbReference type="PROSITE" id="PS51178">
    <property type="entry name" value="PASTA"/>
    <property type="match status" value="1"/>
</dbReference>
<proteinExistence type="predicted"/>